<keyword evidence="1" id="KW-0732">Signal</keyword>
<proteinExistence type="predicted"/>
<feature type="signal peptide" evidence="1">
    <location>
        <begin position="1"/>
        <end position="20"/>
    </location>
</feature>
<feature type="chain" id="PRO_5011460605" description="Peptidase M48 domain-containing protein" evidence="1">
    <location>
        <begin position="21"/>
        <end position="450"/>
    </location>
</feature>
<name>A0A1G6S0A8_9BRAD</name>
<sequence>MRTAVLMLSAWLALPACAVAQPVVSSEQHYPSDVPGSGYEWLESEQKIAWGGRCQTISEQRTLLLRNSWLFGSSQFLEKLFDSPEFKSTVFPTRCEEIITYLRMNSLAAEIGRVAETAAGRSSSKINWGTLPVFEVMATARQIGSDYMVVMNRQLFQFAANMLLNVDRTLLIEQRGANLRFWFGEGDFEKALRISPDLVSEWAYLIVGFRSVTGIGLPVLGPTRATNLEAPLVERQLRAIERFIVGHEFGHVIRGHTDRGAKLIGVQLLNGGIRRIPSLGRDWLQELQADVSGEDLASAAAKGDKSASPDWEPMFSVLQEYAPALFLFMFDALEDVNLCDGSREGSGTSIPEQDQQRVEDWAFEHLDAGKNLVVPDNVAGILGCRQSSHPPAWLRSRLSARRADMKMARLGISMNDTNVLLAKAIIANARKVAVSGAEEVRRRVKRQDQP</sequence>
<dbReference type="EMBL" id="FMZW01000007">
    <property type="protein sequence ID" value="SDD09626.1"/>
    <property type="molecule type" value="Genomic_DNA"/>
</dbReference>
<dbReference type="Proteomes" id="UP000199245">
    <property type="component" value="Unassembled WGS sequence"/>
</dbReference>
<evidence type="ECO:0000256" key="1">
    <source>
        <dbReference type="SAM" id="SignalP"/>
    </source>
</evidence>
<evidence type="ECO:0000313" key="2">
    <source>
        <dbReference type="EMBL" id="SDD09626.1"/>
    </source>
</evidence>
<evidence type="ECO:0000313" key="3">
    <source>
        <dbReference type="Proteomes" id="UP000199245"/>
    </source>
</evidence>
<accession>A0A1G6S0A8</accession>
<organism evidence="2 3">
    <name type="scientific">Bradyrhizobium brasilense</name>
    <dbReference type="NCBI Taxonomy" id="1419277"/>
    <lineage>
        <taxon>Bacteria</taxon>
        <taxon>Pseudomonadati</taxon>
        <taxon>Pseudomonadota</taxon>
        <taxon>Alphaproteobacteria</taxon>
        <taxon>Hyphomicrobiales</taxon>
        <taxon>Nitrobacteraceae</taxon>
        <taxon>Bradyrhizobium</taxon>
    </lineage>
</organism>
<reference evidence="2 3" key="1">
    <citation type="submission" date="2016-10" db="EMBL/GenBank/DDBJ databases">
        <authorList>
            <person name="de Groot N.N."/>
        </authorList>
    </citation>
    <scope>NUCLEOTIDE SEQUENCE [LARGE SCALE GENOMIC DNA]</scope>
    <source>
        <strain evidence="2 3">R5</strain>
    </source>
</reference>
<dbReference type="RefSeq" id="WP_092082103.1">
    <property type="nucleotide sequence ID" value="NZ_FMZW01000007.1"/>
</dbReference>
<evidence type="ECO:0008006" key="4">
    <source>
        <dbReference type="Google" id="ProtNLM"/>
    </source>
</evidence>
<dbReference type="AlphaFoldDB" id="A0A1G6S0A8"/>
<gene>
    <name evidence="2" type="ORF">SAMN05216337_1007177</name>
</gene>
<protein>
    <recommendedName>
        <fullName evidence="4">Peptidase M48 domain-containing protein</fullName>
    </recommendedName>
</protein>